<name>F2UG58_SALR5</name>
<feature type="region of interest" description="Disordered" evidence="1">
    <location>
        <begin position="1"/>
        <end position="77"/>
    </location>
</feature>
<accession>F2UG58</accession>
<dbReference type="InParanoid" id="F2UG58"/>
<dbReference type="AlphaFoldDB" id="F2UG58"/>
<feature type="compositionally biased region" description="Basic and acidic residues" evidence="1">
    <location>
        <begin position="61"/>
        <end position="75"/>
    </location>
</feature>
<dbReference type="KEGG" id="sre:PTSG_06560"/>
<dbReference type="EMBL" id="GL832972">
    <property type="protein sequence ID" value="EGD75486.1"/>
    <property type="molecule type" value="Genomic_DNA"/>
</dbReference>
<protein>
    <submittedName>
        <fullName evidence="2">Uncharacterized protein</fullName>
    </submittedName>
</protein>
<proteinExistence type="predicted"/>
<evidence type="ECO:0000256" key="1">
    <source>
        <dbReference type="SAM" id="MobiDB-lite"/>
    </source>
</evidence>
<organism evidence="3">
    <name type="scientific">Salpingoeca rosetta (strain ATCC 50818 / BSB-021)</name>
    <dbReference type="NCBI Taxonomy" id="946362"/>
    <lineage>
        <taxon>Eukaryota</taxon>
        <taxon>Choanoflagellata</taxon>
        <taxon>Craspedida</taxon>
        <taxon>Salpingoecidae</taxon>
        <taxon>Salpingoeca</taxon>
    </lineage>
</organism>
<evidence type="ECO:0000313" key="3">
    <source>
        <dbReference type="Proteomes" id="UP000007799"/>
    </source>
</evidence>
<dbReference type="GeneID" id="16072503"/>
<gene>
    <name evidence="2" type="ORF">PTSG_06560</name>
</gene>
<keyword evidence="3" id="KW-1185">Reference proteome</keyword>
<dbReference type="Proteomes" id="UP000007799">
    <property type="component" value="Unassembled WGS sequence"/>
</dbReference>
<dbReference type="RefSeq" id="XP_004991943.1">
    <property type="nucleotide sequence ID" value="XM_004991886.1"/>
</dbReference>
<evidence type="ECO:0000313" key="2">
    <source>
        <dbReference type="EMBL" id="EGD75486.1"/>
    </source>
</evidence>
<sequence>MSRVVDFAASAEGSSMSHNPDTAPHQVAQHNQADVLPGSVVDEPGRTSVSTTPAVDGFNEGEDRPTHETPAKKDSATVVITQPPGATNEAQDLASIKPNKTDGTGVEVERVLRGDYVETFAIGGGTKWLYATIEFITALFVVLKDVGVPFGAQLVLLWHSIVEMDIVGPLLKAALGASSRISYKVTGAYEAMHPPLDTFWKKGKDTSLCSLCGFNPPCKSLRWPADEAPEQFPFPWRVGGLRGTPEHRPFTDFENAIMANERGWWLGLVMHGNKRGFRLRFKTGKQANGGTSLFWVRRQGRSPLALCPVIGCLFNDNGAASRGLKVCAEDGKTIIGRVLPSKQGSACGSLFANRFTRRAQPLYDVVDANDAVLFTVHIPVEEYKFLGCIKAYAQMKHLAIVRGPLPPGDRFGGATDPDSGWIIPLEPKYAACIESCLSACDGVRRVFQCITFGVFELIERVFRLFEAFIGLIRTCPIDDWTQVPHPGRSELRMTTPCSHAMTASRTRFPKNITEEEHMLLIAAGIAVDMEDVFTYL</sequence>
<reference evidence="2" key="1">
    <citation type="submission" date="2009-08" db="EMBL/GenBank/DDBJ databases">
        <title>Annotation of Salpingoeca rosetta.</title>
        <authorList>
            <consortium name="The Broad Institute Genome Sequencing Platform"/>
            <person name="Russ C."/>
            <person name="Cuomo C."/>
            <person name="Burger G."/>
            <person name="Gray M.W."/>
            <person name="Holland P.W.H."/>
            <person name="King N."/>
            <person name="Lang F.B.F."/>
            <person name="Roger A.J."/>
            <person name="Ruiz-Trillo I."/>
            <person name="Young S.K."/>
            <person name="Zeng Q."/>
            <person name="Gargeya S."/>
            <person name="Alvarado L."/>
            <person name="Berlin A."/>
            <person name="Chapman S.B."/>
            <person name="Chen Z."/>
            <person name="Freedman E."/>
            <person name="Gellesch M."/>
            <person name="Goldberg J."/>
            <person name="Griggs A."/>
            <person name="Gujja S."/>
            <person name="Heilman E."/>
            <person name="Heiman D."/>
            <person name="Howarth C."/>
            <person name="Mehta T."/>
            <person name="Neiman D."/>
            <person name="Pearson M."/>
            <person name="Roberts A."/>
            <person name="Saif S."/>
            <person name="Shea T."/>
            <person name="Shenoy N."/>
            <person name="Sisk P."/>
            <person name="Stolte C."/>
            <person name="Sykes S."/>
            <person name="White J."/>
            <person name="Yandava C."/>
            <person name="Haas B."/>
            <person name="Nusbaum C."/>
            <person name="Birren B."/>
        </authorList>
    </citation>
    <scope>NUCLEOTIDE SEQUENCE [LARGE SCALE GENOMIC DNA]</scope>
    <source>
        <strain evidence="2">ATCC 50818</strain>
    </source>
</reference>